<dbReference type="Proteomes" id="UP000184480">
    <property type="component" value="Unassembled WGS sequence"/>
</dbReference>
<proteinExistence type="predicted"/>
<evidence type="ECO:0000313" key="3">
    <source>
        <dbReference type="Proteomes" id="UP000184480"/>
    </source>
</evidence>
<evidence type="ECO:0000256" key="1">
    <source>
        <dbReference type="SAM" id="SignalP"/>
    </source>
</evidence>
<keyword evidence="3" id="KW-1185">Reference proteome</keyword>
<feature type="signal peptide" evidence="1">
    <location>
        <begin position="1"/>
        <end position="19"/>
    </location>
</feature>
<dbReference type="EMBL" id="FQUC01000001">
    <property type="protein sequence ID" value="SHE31857.1"/>
    <property type="molecule type" value="Genomic_DNA"/>
</dbReference>
<name>A0A1M4SIP2_9BACT</name>
<dbReference type="AlphaFoldDB" id="A0A1M4SIP2"/>
<gene>
    <name evidence="2" type="ORF">SAMN05444362_10169</name>
</gene>
<reference evidence="3" key="1">
    <citation type="submission" date="2016-11" db="EMBL/GenBank/DDBJ databases">
        <authorList>
            <person name="Varghese N."/>
            <person name="Submissions S."/>
        </authorList>
    </citation>
    <scope>NUCLEOTIDE SEQUENCE [LARGE SCALE GENOMIC DNA]</scope>
    <source>
        <strain evidence="3">DSM 27370</strain>
    </source>
</reference>
<protein>
    <submittedName>
        <fullName evidence="2">Uncharacterized protein</fullName>
    </submittedName>
</protein>
<accession>A0A1M4SIP2</accession>
<feature type="chain" id="PRO_5013109979" evidence="1">
    <location>
        <begin position="20"/>
        <end position="161"/>
    </location>
</feature>
<dbReference type="STRING" id="1346286.SAMN05444362_10169"/>
<sequence>MKFVLCLLTLCLSYVYTQASELKKDNTEDWRYDIECAGSGSQGSYLVRVWSYGKKPNIPSDDMKRNAVHGVIFKGFSGDRGCTSQKPMAASPAVMEEKADFFKAFFADGGTCLKYADIVGTPEIIKVGKEYKVGVIVSVSKDVLRKDLEGAGVVKSLSSGF</sequence>
<organism evidence="2 3">
    <name type="scientific">Dysgonomonas macrotermitis</name>
    <dbReference type="NCBI Taxonomy" id="1346286"/>
    <lineage>
        <taxon>Bacteria</taxon>
        <taxon>Pseudomonadati</taxon>
        <taxon>Bacteroidota</taxon>
        <taxon>Bacteroidia</taxon>
        <taxon>Bacteroidales</taxon>
        <taxon>Dysgonomonadaceae</taxon>
        <taxon>Dysgonomonas</taxon>
    </lineage>
</organism>
<keyword evidence="1" id="KW-0732">Signal</keyword>
<evidence type="ECO:0000313" key="2">
    <source>
        <dbReference type="EMBL" id="SHE31857.1"/>
    </source>
</evidence>